<dbReference type="PANTHER" id="PTHR45663">
    <property type="entry name" value="GEO12009P1"/>
    <property type="match status" value="1"/>
</dbReference>
<organism evidence="10 11">
    <name type="scientific">Pseudonocardia sulfidoxydans NBRC 16205</name>
    <dbReference type="NCBI Taxonomy" id="1223511"/>
    <lineage>
        <taxon>Bacteria</taxon>
        <taxon>Bacillati</taxon>
        <taxon>Actinomycetota</taxon>
        <taxon>Actinomycetes</taxon>
        <taxon>Pseudonocardiales</taxon>
        <taxon>Pseudonocardiaceae</taxon>
        <taxon>Pseudonocardia</taxon>
    </lineage>
</organism>
<dbReference type="RefSeq" id="WP_147104788.1">
    <property type="nucleotide sequence ID" value="NZ_BJVJ01000012.1"/>
</dbReference>
<dbReference type="PROSITE" id="PS51352">
    <property type="entry name" value="THIOREDOXIN_2"/>
    <property type="match status" value="1"/>
</dbReference>
<dbReference type="CDD" id="cd02947">
    <property type="entry name" value="TRX_family"/>
    <property type="match status" value="1"/>
</dbReference>
<dbReference type="InterPro" id="IPR017937">
    <property type="entry name" value="Thioredoxin_CS"/>
</dbReference>
<dbReference type="FunFam" id="3.40.30.10:FF:000001">
    <property type="entry name" value="Thioredoxin"/>
    <property type="match status" value="1"/>
</dbReference>
<dbReference type="PIRSF" id="PIRSF000077">
    <property type="entry name" value="Thioredoxin"/>
    <property type="match status" value="1"/>
</dbReference>
<feature type="domain" description="Thioredoxin" evidence="9">
    <location>
        <begin position="1"/>
        <end position="110"/>
    </location>
</feature>
<proteinExistence type="inferred from homology"/>
<name>A0A511DDF1_9PSEU</name>
<feature type="site" description="Contributes to redox potential value" evidence="7">
    <location>
        <position position="35"/>
    </location>
</feature>
<keyword evidence="4 8" id="KW-1015">Disulfide bond</keyword>
<evidence type="ECO:0000256" key="8">
    <source>
        <dbReference type="PIRSR" id="PIRSR000077-4"/>
    </source>
</evidence>
<dbReference type="PANTHER" id="PTHR45663:SF11">
    <property type="entry name" value="GEO12009P1"/>
    <property type="match status" value="1"/>
</dbReference>
<dbReference type="InterPro" id="IPR013766">
    <property type="entry name" value="Thioredoxin_domain"/>
</dbReference>
<keyword evidence="5 8" id="KW-0676">Redox-active center</keyword>
<dbReference type="SUPFAM" id="SSF52833">
    <property type="entry name" value="Thioredoxin-like"/>
    <property type="match status" value="1"/>
</dbReference>
<evidence type="ECO:0000256" key="4">
    <source>
        <dbReference type="ARBA" id="ARBA00023157"/>
    </source>
</evidence>
<accession>A0A511DDF1</accession>
<comment type="caution">
    <text evidence="10">The sequence shown here is derived from an EMBL/GenBank/DDBJ whole genome shotgun (WGS) entry which is preliminary data.</text>
</comment>
<feature type="disulfide bond" description="Redox-active" evidence="8">
    <location>
        <begin position="34"/>
        <end position="37"/>
    </location>
</feature>
<gene>
    <name evidence="10" type="primary">trxA</name>
    <name evidence="10" type="ORF">PSU4_17850</name>
</gene>
<dbReference type="GO" id="GO:0005829">
    <property type="term" value="C:cytosol"/>
    <property type="evidence" value="ECO:0007669"/>
    <property type="project" value="TreeGrafter"/>
</dbReference>
<dbReference type="EMBL" id="BJVJ01000012">
    <property type="protein sequence ID" value="GEL22831.1"/>
    <property type="molecule type" value="Genomic_DNA"/>
</dbReference>
<protein>
    <recommendedName>
        <fullName evidence="6">Thioredoxin</fullName>
    </recommendedName>
</protein>
<evidence type="ECO:0000256" key="1">
    <source>
        <dbReference type="ARBA" id="ARBA00008987"/>
    </source>
</evidence>
<dbReference type="Pfam" id="PF00085">
    <property type="entry name" value="Thioredoxin"/>
    <property type="match status" value="1"/>
</dbReference>
<dbReference type="InterPro" id="IPR036249">
    <property type="entry name" value="Thioredoxin-like_sf"/>
</dbReference>
<evidence type="ECO:0000256" key="6">
    <source>
        <dbReference type="PIRNR" id="PIRNR000077"/>
    </source>
</evidence>
<dbReference type="Gene3D" id="3.40.30.10">
    <property type="entry name" value="Glutaredoxin"/>
    <property type="match status" value="1"/>
</dbReference>
<evidence type="ECO:0000256" key="5">
    <source>
        <dbReference type="ARBA" id="ARBA00023284"/>
    </source>
</evidence>
<dbReference type="GO" id="GO:0015035">
    <property type="term" value="F:protein-disulfide reductase activity"/>
    <property type="evidence" value="ECO:0007669"/>
    <property type="project" value="InterPro"/>
</dbReference>
<evidence type="ECO:0000256" key="3">
    <source>
        <dbReference type="ARBA" id="ARBA00022982"/>
    </source>
</evidence>
<evidence type="ECO:0000313" key="10">
    <source>
        <dbReference type="EMBL" id="GEL22831.1"/>
    </source>
</evidence>
<dbReference type="PROSITE" id="PS00194">
    <property type="entry name" value="THIOREDOXIN_1"/>
    <property type="match status" value="1"/>
</dbReference>
<evidence type="ECO:0000256" key="2">
    <source>
        <dbReference type="ARBA" id="ARBA00022448"/>
    </source>
</evidence>
<dbReference type="InterPro" id="IPR005746">
    <property type="entry name" value="Thioredoxin"/>
</dbReference>
<feature type="site" description="Deprotonates C-terminal active site Cys" evidence="7">
    <location>
        <position position="28"/>
    </location>
</feature>
<feature type="site" description="Contributes to redox potential value" evidence="7">
    <location>
        <position position="36"/>
    </location>
</feature>
<reference evidence="10 11" key="1">
    <citation type="submission" date="2019-07" db="EMBL/GenBank/DDBJ databases">
        <title>Whole genome shotgun sequence of Pseudonocardia sulfidoxydans NBRC 16205.</title>
        <authorList>
            <person name="Hosoyama A."/>
            <person name="Uohara A."/>
            <person name="Ohji S."/>
            <person name="Ichikawa N."/>
        </authorList>
    </citation>
    <scope>NUCLEOTIDE SEQUENCE [LARGE SCALE GENOMIC DNA]</scope>
    <source>
        <strain evidence="10 11">NBRC 16205</strain>
    </source>
</reference>
<dbReference type="Proteomes" id="UP000321685">
    <property type="component" value="Unassembled WGS sequence"/>
</dbReference>
<dbReference type="GO" id="GO:0045454">
    <property type="term" value="P:cell redox homeostasis"/>
    <property type="evidence" value="ECO:0007669"/>
    <property type="project" value="TreeGrafter"/>
</dbReference>
<comment type="similarity">
    <text evidence="1 6">Belongs to the thioredoxin family.</text>
</comment>
<evidence type="ECO:0000313" key="11">
    <source>
        <dbReference type="Proteomes" id="UP000321685"/>
    </source>
</evidence>
<dbReference type="OrthoDB" id="9790390at2"/>
<sequence length="115" mass="12394">MSAPDLPPVTDASFAAEVLGSDVPVLVDFWATWCPPCRMIAPVLAQIAREREGTLRVVSVDADVNPLVCRDSGVMAMPTLDLYVRGERVARIVGARPKSVLDAMLDEHLPAPART</sequence>
<evidence type="ECO:0000259" key="9">
    <source>
        <dbReference type="PROSITE" id="PS51352"/>
    </source>
</evidence>
<feature type="active site" description="Nucleophile" evidence="7">
    <location>
        <position position="37"/>
    </location>
</feature>
<evidence type="ECO:0000256" key="7">
    <source>
        <dbReference type="PIRSR" id="PIRSR000077-1"/>
    </source>
</evidence>
<feature type="active site" description="Nucleophile" evidence="7">
    <location>
        <position position="34"/>
    </location>
</feature>
<keyword evidence="2" id="KW-0813">Transport</keyword>
<dbReference type="AlphaFoldDB" id="A0A511DDF1"/>
<keyword evidence="11" id="KW-1185">Reference proteome</keyword>
<keyword evidence="3" id="KW-0249">Electron transport</keyword>
<dbReference type="PRINTS" id="PR00421">
    <property type="entry name" value="THIOREDOXIN"/>
</dbReference>